<dbReference type="Pfam" id="PF00026">
    <property type="entry name" value="Asp"/>
    <property type="match status" value="3"/>
</dbReference>
<dbReference type="Proteomes" id="UP000783686">
    <property type="component" value="Unassembled WGS sequence"/>
</dbReference>
<keyword evidence="4" id="KW-0378">Hydrolase</keyword>
<dbReference type="Gene3D" id="2.40.70.10">
    <property type="entry name" value="Acid Proteases"/>
    <property type="match status" value="4"/>
</dbReference>
<evidence type="ECO:0000313" key="6">
    <source>
        <dbReference type="EMBL" id="CAD5221277.1"/>
    </source>
</evidence>
<evidence type="ECO:0000259" key="5">
    <source>
        <dbReference type="PROSITE" id="PS51767"/>
    </source>
</evidence>
<dbReference type="SUPFAM" id="SSF50249">
    <property type="entry name" value="Nucleic acid-binding proteins"/>
    <property type="match status" value="1"/>
</dbReference>
<dbReference type="InterPro" id="IPR021109">
    <property type="entry name" value="Peptidase_aspartic_dom_sf"/>
</dbReference>
<evidence type="ECO:0000256" key="4">
    <source>
        <dbReference type="RuleBase" id="RU000454"/>
    </source>
</evidence>
<dbReference type="PANTHER" id="PTHR47966:SF44">
    <property type="entry name" value="PEPTIDASE A1 DOMAIN-CONTAINING PROTEIN"/>
    <property type="match status" value="1"/>
</dbReference>
<dbReference type="GO" id="GO:0006508">
    <property type="term" value="P:proteolysis"/>
    <property type="evidence" value="ECO:0007669"/>
    <property type="project" value="UniProtKB-KW"/>
</dbReference>
<keyword evidence="4" id="KW-0645">Protease</keyword>
<proteinExistence type="inferred from homology"/>
<dbReference type="CDD" id="cd05471">
    <property type="entry name" value="pepsin_like"/>
    <property type="match status" value="2"/>
</dbReference>
<keyword evidence="7" id="KW-1185">Reference proteome</keyword>
<feature type="domain" description="Peptidase A1" evidence="5">
    <location>
        <begin position="223"/>
        <end position="580"/>
    </location>
</feature>
<dbReference type="AlphaFoldDB" id="A0A811KZH0"/>
<dbReference type="SUPFAM" id="SSF50630">
    <property type="entry name" value="Acid proteases"/>
    <property type="match status" value="2"/>
</dbReference>
<evidence type="ECO:0000256" key="2">
    <source>
        <dbReference type="PIRSR" id="PIRSR601461-1"/>
    </source>
</evidence>
<accession>A0A811KZH0</accession>
<evidence type="ECO:0000256" key="3">
    <source>
        <dbReference type="PIRSR" id="PIRSR601461-2"/>
    </source>
</evidence>
<dbReference type="PANTHER" id="PTHR47966">
    <property type="entry name" value="BETA-SITE APP-CLEAVING ENZYME, ISOFORM A-RELATED"/>
    <property type="match status" value="1"/>
</dbReference>
<protein>
    <recommendedName>
        <fullName evidence="5">Peptidase A1 domain-containing protein</fullName>
    </recommendedName>
</protein>
<evidence type="ECO:0000256" key="1">
    <source>
        <dbReference type="ARBA" id="ARBA00007447"/>
    </source>
</evidence>
<dbReference type="InterPro" id="IPR033121">
    <property type="entry name" value="PEPTIDASE_A1"/>
</dbReference>
<dbReference type="InterPro" id="IPR012340">
    <property type="entry name" value="NA-bd_OB-fold"/>
</dbReference>
<keyword evidence="4" id="KW-0064">Aspartyl protease</keyword>
<dbReference type="OrthoDB" id="295715at2759"/>
<dbReference type="InterPro" id="IPR034164">
    <property type="entry name" value="Pepsin-like_dom"/>
</dbReference>
<dbReference type="PROSITE" id="PS00141">
    <property type="entry name" value="ASP_PROTEASE"/>
    <property type="match status" value="2"/>
</dbReference>
<feature type="active site" evidence="2">
    <location>
        <position position="241"/>
    </location>
</feature>
<dbReference type="CDD" id="cd04491">
    <property type="entry name" value="SoSSB_OBF"/>
    <property type="match status" value="1"/>
</dbReference>
<dbReference type="GO" id="GO:0004190">
    <property type="term" value="F:aspartic-type endopeptidase activity"/>
    <property type="evidence" value="ECO:0007669"/>
    <property type="project" value="UniProtKB-KW"/>
</dbReference>
<comment type="caution">
    <text evidence="6">The sequence shown here is derived from an EMBL/GenBank/DDBJ whole genome shotgun (WGS) entry which is preliminary data.</text>
</comment>
<dbReference type="InterPro" id="IPR001461">
    <property type="entry name" value="Aspartic_peptidase_A1"/>
</dbReference>
<dbReference type="Gene3D" id="2.40.50.140">
    <property type="entry name" value="Nucleic acid-binding proteins"/>
    <property type="match status" value="1"/>
</dbReference>
<reference evidence="6" key="1">
    <citation type="submission" date="2020-09" db="EMBL/GenBank/DDBJ databases">
        <authorList>
            <person name="Kikuchi T."/>
        </authorList>
    </citation>
    <scope>NUCLEOTIDE SEQUENCE</scope>
    <source>
        <strain evidence="6">SH1</strain>
    </source>
</reference>
<dbReference type="GO" id="GO:0005764">
    <property type="term" value="C:lysosome"/>
    <property type="evidence" value="ECO:0007669"/>
    <property type="project" value="TreeGrafter"/>
</dbReference>
<dbReference type="PRINTS" id="PR00792">
    <property type="entry name" value="PEPSIN"/>
</dbReference>
<dbReference type="EMBL" id="CAJFCW020000004">
    <property type="protein sequence ID" value="CAG9114848.1"/>
    <property type="molecule type" value="Genomic_DNA"/>
</dbReference>
<feature type="domain" description="Peptidase A1" evidence="5">
    <location>
        <begin position="595"/>
        <end position="958"/>
    </location>
</feature>
<gene>
    <name evidence="6" type="ORF">BOKJ2_LOCUS9364</name>
</gene>
<evidence type="ECO:0000313" key="7">
    <source>
        <dbReference type="Proteomes" id="UP000614601"/>
    </source>
</evidence>
<dbReference type="PROSITE" id="PS51767">
    <property type="entry name" value="PEPTIDASE_A1"/>
    <property type="match status" value="2"/>
</dbReference>
<dbReference type="Proteomes" id="UP000614601">
    <property type="component" value="Unassembled WGS sequence"/>
</dbReference>
<comment type="similarity">
    <text evidence="1 4">Belongs to the peptidase A1 family.</text>
</comment>
<organism evidence="6 7">
    <name type="scientific">Bursaphelenchus okinawaensis</name>
    <dbReference type="NCBI Taxonomy" id="465554"/>
    <lineage>
        <taxon>Eukaryota</taxon>
        <taxon>Metazoa</taxon>
        <taxon>Ecdysozoa</taxon>
        <taxon>Nematoda</taxon>
        <taxon>Chromadorea</taxon>
        <taxon>Rhabditida</taxon>
        <taxon>Tylenchina</taxon>
        <taxon>Tylenchomorpha</taxon>
        <taxon>Aphelenchoidea</taxon>
        <taxon>Aphelenchoididae</taxon>
        <taxon>Bursaphelenchus</taxon>
    </lineage>
</organism>
<name>A0A811KZH0_9BILA</name>
<sequence>MNDPQVIEAHPPRTLMTVETPLRNITLIAELKPGVKNLNCTFIILEKAQSRTAANGHTHCSFKVSDESGCINLTLWDEAVHYLQPGDVCSLKCGSTSVYKGVMSLNCGKNSEILKTGRIIHHMNLTPDMSAFSEEYERMYSNNNKSMDENDCNCYANVIKKPKLFKIPLTRVKDDISRNKPNYFNESLYDIKKIHDVSIASMFEMRLNSEKHQRFKNYLDVEYVGNIYLGSNKQRFQVVLDTGSSDFWVPNENCTARCHRFCQNEVFRRYFCASQCSFSNGKMPEEVESCGDKKRFITGNSETFESMSQYFSVLYGTGSAQGQLGTDDVWFGNPNDDNSLRVNKVTFGRAFLMAEFFENTYLDGILGLGFTSLSGGQIDPPFVKAYKDGLVSPIFTVWMKMSPVNDRRGADGGQITYGGIDEDHCENSNLIEVELENAGYWQFVVEKIVLRHKQDTKDREIGPKEFSAISDTGTSYLVVDNSIVKEIAEVLHASVDRYGTLTADCTEQFSLKFHVKNSNGYDRVLELTHEHLLVKRTMSSSCIVAVAGQDGDGVAILGTPLMRAYYVVKVELTKSLPSNVRKSGETLDLLEGNDYVGNITIGDPPQNFTVAFDINLGNVWVPDIECECTAKCKIPFMCKSLCKTHCCTKKASVTDVRVAIDDKFLFENAIDNIRRSKDSFLDPVCKDKHKYDSTLSGTYGTDDRYWEINYIGGKASGKLAQDSLSVGRSLRLPHTTIGLATEFPEEYKESRYDGVYGLARQTTVAYHNVESPMFQAVRLGLLDENMISLWLNSKESEPAGYIAFGGVDNEHCSLISEFEPTVDDYSWKMEMKKIRVDSVAAENDWKTELDLSYPYVGGPRNILEMLSKPIGATYDAFKDTYYVSCNAEFNVVLTFNQQEYPISSQLLIVKEITNKDGLCLLAFKNYYSVHSDWRLGSPFLKQYCVVLDFSGQIGIALTY</sequence>
<keyword evidence="3" id="KW-1015">Disulfide bond</keyword>
<dbReference type="EMBL" id="CAJFDH010000004">
    <property type="protein sequence ID" value="CAD5221277.1"/>
    <property type="molecule type" value="Genomic_DNA"/>
</dbReference>
<dbReference type="InterPro" id="IPR001969">
    <property type="entry name" value="Aspartic_peptidase_AS"/>
</dbReference>
<feature type="disulfide bond" evidence="3">
    <location>
        <begin position="505"/>
        <end position="542"/>
    </location>
</feature>
<feature type="active site" evidence="2">
    <location>
        <position position="471"/>
    </location>
</feature>